<feature type="region of interest" description="Disordered" evidence="1">
    <location>
        <begin position="1"/>
        <end position="38"/>
    </location>
</feature>
<reference evidence="2 3" key="1">
    <citation type="submission" date="2022-10" db="EMBL/GenBank/DDBJ databases">
        <title>Sinirhodobacter sp. nov., isolated from ocean surface sediments.</title>
        <authorList>
            <person name="He W."/>
            <person name="Wang L."/>
            <person name="Zhang D.-F."/>
        </authorList>
    </citation>
    <scope>NUCLEOTIDE SEQUENCE [LARGE SCALE GENOMIC DNA]</scope>
    <source>
        <strain evidence="2 3">WL0115</strain>
    </source>
</reference>
<evidence type="ECO:0000256" key="1">
    <source>
        <dbReference type="SAM" id="MobiDB-lite"/>
    </source>
</evidence>
<name>A0ABT2ZV61_9RHOB</name>
<dbReference type="RefSeq" id="WP_263846923.1">
    <property type="nucleotide sequence ID" value="NZ_JAOWKW010000001.1"/>
</dbReference>
<gene>
    <name evidence="2" type="ORF">OE699_02130</name>
</gene>
<dbReference type="EMBL" id="JAOWKW010000001">
    <property type="protein sequence ID" value="MCV2877638.1"/>
    <property type="molecule type" value="Genomic_DNA"/>
</dbReference>
<keyword evidence="3" id="KW-1185">Reference proteome</keyword>
<dbReference type="Proteomes" id="UP001526166">
    <property type="component" value="Unassembled WGS sequence"/>
</dbReference>
<sequence>MTKSTASSSGQKPGKATGPRTMEGRARASQNARKHGLTSAQSEAACVQMMEEMISAHFAPQRCDPAALHCLADAEVRIGRIHHLEQAQEDEWAKLRIAEPMVSHEDDASREAILANVLDQMRCLSRYHAEAEAQRRKAQKAVIASFSLSNRHEG</sequence>
<accession>A0ABT2ZV61</accession>
<protein>
    <submittedName>
        <fullName evidence="2">Uncharacterized protein</fullName>
    </submittedName>
</protein>
<organism evidence="2 3">
    <name type="scientific">Sedimentimonas flavescens</name>
    <dbReference type="NCBI Taxonomy" id="2851012"/>
    <lineage>
        <taxon>Bacteria</taxon>
        <taxon>Pseudomonadati</taxon>
        <taxon>Pseudomonadota</taxon>
        <taxon>Alphaproteobacteria</taxon>
        <taxon>Rhodobacterales</taxon>
        <taxon>Rhodobacter group</taxon>
        <taxon>Sedimentimonas</taxon>
    </lineage>
</organism>
<evidence type="ECO:0000313" key="3">
    <source>
        <dbReference type="Proteomes" id="UP001526166"/>
    </source>
</evidence>
<comment type="caution">
    <text evidence="2">The sequence shown here is derived from an EMBL/GenBank/DDBJ whole genome shotgun (WGS) entry which is preliminary data.</text>
</comment>
<evidence type="ECO:0000313" key="2">
    <source>
        <dbReference type="EMBL" id="MCV2877638.1"/>
    </source>
</evidence>
<feature type="compositionally biased region" description="Polar residues" evidence="1">
    <location>
        <begin position="1"/>
        <end position="11"/>
    </location>
</feature>
<proteinExistence type="predicted"/>